<evidence type="ECO:0000313" key="3">
    <source>
        <dbReference type="Proteomes" id="UP000275408"/>
    </source>
</evidence>
<organism evidence="2 3">
    <name type="scientific">Pocillopora damicornis</name>
    <name type="common">Cauliflower coral</name>
    <name type="synonym">Millepora damicornis</name>
    <dbReference type="NCBI Taxonomy" id="46731"/>
    <lineage>
        <taxon>Eukaryota</taxon>
        <taxon>Metazoa</taxon>
        <taxon>Cnidaria</taxon>
        <taxon>Anthozoa</taxon>
        <taxon>Hexacorallia</taxon>
        <taxon>Scleractinia</taxon>
        <taxon>Astrocoeniina</taxon>
        <taxon>Pocilloporidae</taxon>
        <taxon>Pocillopora</taxon>
    </lineage>
</organism>
<accession>A0A3M6UWC1</accession>
<feature type="region of interest" description="Disordered" evidence="1">
    <location>
        <begin position="56"/>
        <end position="87"/>
    </location>
</feature>
<dbReference type="Proteomes" id="UP000275408">
    <property type="component" value="Unassembled WGS sequence"/>
</dbReference>
<proteinExistence type="predicted"/>
<evidence type="ECO:0000313" key="2">
    <source>
        <dbReference type="EMBL" id="RMX57638.1"/>
    </source>
</evidence>
<dbReference type="EMBL" id="RCHS01000626">
    <property type="protein sequence ID" value="RMX57638.1"/>
    <property type="molecule type" value="Genomic_DNA"/>
</dbReference>
<protein>
    <submittedName>
        <fullName evidence="2">Uncharacterized protein</fullName>
    </submittedName>
</protein>
<sequence length="105" mass="12237">MNHWHGKAASPHLWIHKIGDEQRHRYSSDHEISNGQVDEKVMSMLATRFCFDERSNGDTIRQDDHKGYDTERSPPENSFNAGHSSRCSSLGRCRVVHHSWPRRQL</sequence>
<dbReference type="AlphaFoldDB" id="A0A3M6UWC1"/>
<reference evidence="2 3" key="1">
    <citation type="journal article" date="2018" name="Sci. Rep.">
        <title>Comparative analysis of the Pocillopora damicornis genome highlights role of immune system in coral evolution.</title>
        <authorList>
            <person name="Cunning R."/>
            <person name="Bay R.A."/>
            <person name="Gillette P."/>
            <person name="Baker A.C."/>
            <person name="Traylor-Knowles N."/>
        </authorList>
    </citation>
    <scope>NUCLEOTIDE SEQUENCE [LARGE SCALE GENOMIC DNA]</scope>
    <source>
        <strain evidence="2">RSMAS</strain>
        <tissue evidence="2">Whole animal</tissue>
    </source>
</reference>
<keyword evidence="3" id="KW-1185">Reference proteome</keyword>
<feature type="compositionally biased region" description="Polar residues" evidence="1">
    <location>
        <begin position="75"/>
        <end position="87"/>
    </location>
</feature>
<comment type="caution">
    <text evidence="2">The sequence shown here is derived from an EMBL/GenBank/DDBJ whole genome shotgun (WGS) entry which is preliminary data.</text>
</comment>
<feature type="compositionally biased region" description="Basic and acidic residues" evidence="1">
    <location>
        <begin position="56"/>
        <end position="74"/>
    </location>
</feature>
<evidence type="ECO:0000256" key="1">
    <source>
        <dbReference type="SAM" id="MobiDB-lite"/>
    </source>
</evidence>
<name>A0A3M6UWC1_POCDA</name>
<gene>
    <name evidence="2" type="ORF">pdam_00015904</name>
</gene>